<evidence type="ECO:0000256" key="1">
    <source>
        <dbReference type="SAM" id="MobiDB-lite"/>
    </source>
</evidence>
<organism evidence="3 4">
    <name type="scientific">Malus domestica</name>
    <name type="common">Apple</name>
    <name type="synonym">Pyrus malus</name>
    <dbReference type="NCBI Taxonomy" id="3750"/>
    <lineage>
        <taxon>Eukaryota</taxon>
        <taxon>Viridiplantae</taxon>
        <taxon>Streptophyta</taxon>
        <taxon>Embryophyta</taxon>
        <taxon>Tracheophyta</taxon>
        <taxon>Spermatophyta</taxon>
        <taxon>Magnoliopsida</taxon>
        <taxon>eudicotyledons</taxon>
        <taxon>Gunneridae</taxon>
        <taxon>Pentapetalae</taxon>
        <taxon>rosids</taxon>
        <taxon>fabids</taxon>
        <taxon>Rosales</taxon>
        <taxon>Rosaceae</taxon>
        <taxon>Amygdaloideae</taxon>
        <taxon>Maleae</taxon>
        <taxon>Malus</taxon>
    </lineage>
</organism>
<keyword evidence="4" id="KW-1185">Reference proteome</keyword>
<keyword evidence="2" id="KW-0732">Signal</keyword>
<protein>
    <submittedName>
        <fullName evidence="3">Uncharacterized protein</fullName>
    </submittedName>
</protein>
<feature type="signal peptide" evidence="2">
    <location>
        <begin position="1"/>
        <end position="28"/>
    </location>
</feature>
<evidence type="ECO:0000256" key="2">
    <source>
        <dbReference type="SAM" id="SignalP"/>
    </source>
</evidence>
<reference evidence="3 4" key="1">
    <citation type="submission" date="2018-10" db="EMBL/GenBank/DDBJ databases">
        <title>A high-quality apple genome assembly.</title>
        <authorList>
            <person name="Hu J."/>
        </authorList>
    </citation>
    <scope>NUCLEOTIDE SEQUENCE [LARGE SCALE GENOMIC DNA]</scope>
    <source>
        <strain evidence="4">cv. HFTH1</strain>
        <tissue evidence="3">Young leaf</tissue>
    </source>
</reference>
<feature type="chain" id="PRO_5019814384" evidence="2">
    <location>
        <begin position="29"/>
        <end position="85"/>
    </location>
</feature>
<dbReference type="AlphaFoldDB" id="A0A498K1T0"/>
<feature type="region of interest" description="Disordered" evidence="1">
    <location>
        <begin position="49"/>
        <end position="70"/>
    </location>
</feature>
<accession>A0A498K1T0</accession>
<sequence>MCHSGATGVARVGLVSVVCLGLLAVAGGQCEGSINLSRLPTVRLAAGSTEVAGRTKGPNSEAGSKTRKRLTGLSRPTEILELEFL</sequence>
<evidence type="ECO:0000313" key="4">
    <source>
        <dbReference type="Proteomes" id="UP000290289"/>
    </source>
</evidence>
<proteinExistence type="predicted"/>
<dbReference type="Proteomes" id="UP000290289">
    <property type="component" value="Chromosome 4"/>
</dbReference>
<gene>
    <name evidence="3" type="ORF">DVH24_026659</name>
</gene>
<evidence type="ECO:0000313" key="3">
    <source>
        <dbReference type="EMBL" id="RXI02129.1"/>
    </source>
</evidence>
<name>A0A498K1T0_MALDO</name>
<dbReference type="EMBL" id="RDQH01000330">
    <property type="protein sequence ID" value="RXI02129.1"/>
    <property type="molecule type" value="Genomic_DNA"/>
</dbReference>
<comment type="caution">
    <text evidence="3">The sequence shown here is derived from an EMBL/GenBank/DDBJ whole genome shotgun (WGS) entry which is preliminary data.</text>
</comment>